<accession>A0ABQ9XD10</accession>
<evidence type="ECO:0000256" key="7">
    <source>
        <dbReference type="ARBA" id="ARBA00023242"/>
    </source>
</evidence>
<dbReference type="Proteomes" id="UP001281761">
    <property type="component" value="Unassembled WGS sequence"/>
</dbReference>
<dbReference type="SMART" id="SM00651">
    <property type="entry name" value="Sm"/>
    <property type="match status" value="1"/>
</dbReference>
<dbReference type="EMBL" id="JARBJD010000136">
    <property type="protein sequence ID" value="KAK2950391.1"/>
    <property type="molecule type" value="Genomic_DNA"/>
</dbReference>
<dbReference type="Pfam" id="PF01423">
    <property type="entry name" value="LSM"/>
    <property type="match status" value="1"/>
</dbReference>
<proteinExistence type="inferred from homology"/>
<dbReference type="PROSITE" id="PS52002">
    <property type="entry name" value="SM"/>
    <property type="match status" value="1"/>
</dbReference>
<evidence type="ECO:0000256" key="5">
    <source>
        <dbReference type="ARBA" id="ARBA00022884"/>
    </source>
</evidence>
<dbReference type="CDD" id="cd01730">
    <property type="entry name" value="LSm3"/>
    <property type="match status" value="1"/>
</dbReference>
<dbReference type="InterPro" id="IPR010920">
    <property type="entry name" value="LSM_dom_sf"/>
</dbReference>
<keyword evidence="4" id="KW-0747">Spliceosome</keyword>
<keyword evidence="3" id="KW-0507">mRNA processing</keyword>
<keyword evidence="8" id="KW-0687">Ribonucleoprotein</keyword>
<sequence>MSEKHEIATSSIQKEPAYTEAIRQPLDTVRLALGERVYVKLRGERELRGKLHGFDQHMNILLSDAEETITHIKFDPVTNEEITSKTTKTSEMIFVRGDLVILVSIPRRAA</sequence>
<evidence type="ECO:0000256" key="2">
    <source>
        <dbReference type="ARBA" id="ARBA00006850"/>
    </source>
</evidence>
<name>A0ABQ9XD10_9EUKA</name>
<dbReference type="SUPFAM" id="SSF50182">
    <property type="entry name" value="Sm-like ribonucleoproteins"/>
    <property type="match status" value="1"/>
</dbReference>
<comment type="subcellular location">
    <subcellularLocation>
        <location evidence="1">Nucleus</location>
    </subcellularLocation>
</comment>
<gene>
    <name evidence="10" type="ORF">BLNAU_14632</name>
</gene>
<keyword evidence="11" id="KW-1185">Reference proteome</keyword>
<evidence type="ECO:0000313" key="11">
    <source>
        <dbReference type="Proteomes" id="UP001281761"/>
    </source>
</evidence>
<dbReference type="InterPro" id="IPR034105">
    <property type="entry name" value="Lsm3"/>
</dbReference>
<reference evidence="10 11" key="1">
    <citation type="journal article" date="2022" name="bioRxiv">
        <title>Genomics of Preaxostyla Flagellates Illuminates Evolutionary Transitions and the Path Towards Mitochondrial Loss.</title>
        <authorList>
            <person name="Novak L.V.F."/>
            <person name="Treitli S.C."/>
            <person name="Pyrih J."/>
            <person name="Halakuc P."/>
            <person name="Pipaliya S.V."/>
            <person name="Vacek V."/>
            <person name="Brzon O."/>
            <person name="Soukal P."/>
            <person name="Eme L."/>
            <person name="Dacks J.B."/>
            <person name="Karnkowska A."/>
            <person name="Elias M."/>
            <person name="Hampl V."/>
        </authorList>
    </citation>
    <scope>NUCLEOTIDE SEQUENCE [LARGE SCALE GENOMIC DNA]</scope>
    <source>
        <strain evidence="10">NAU3</strain>
        <tissue evidence="10">Gut</tissue>
    </source>
</reference>
<evidence type="ECO:0000256" key="4">
    <source>
        <dbReference type="ARBA" id="ARBA00022728"/>
    </source>
</evidence>
<evidence type="ECO:0000256" key="1">
    <source>
        <dbReference type="ARBA" id="ARBA00004123"/>
    </source>
</evidence>
<dbReference type="InterPro" id="IPR001163">
    <property type="entry name" value="Sm_dom_euk/arc"/>
</dbReference>
<evidence type="ECO:0000256" key="8">
    <source>
        <dbReference type="ARBA" id="ARBA00023274"/>
    </source>
</evidence>
<comment type="caution">
    <text evidence="10">The sequence shown here is derived from an EMBL/GenBank/DDBJ whole genome shotgun (WGS) entry which is preliminary data.</text>
</comment>
<dbReference type="InterPro" id="IPR047575">
    <property type="entry name" value="Sm"/>
</dbReference>
<evidence type="ECO:0000256" key="6">
    <source>
        <dbReference type="ARBA" id="ARBA00023187"/>
    </source>
</evidence>
<keyword evidence="7" id="KW-0539">Nucleus</keyword>
<evidence type="ECO:0000259" key="9">
    <source>
        <dbReference type="PROSITE" id="PS52002"/>
    </source>
</evidence>
<evidence type="ECO:0000313" key="10">
    <source>
        <dbReference type="EMBL" id="KAK2950391.1"/>
    </source>
</evidence>
<keyword evidence="5" id="KW-0694">RNA-binding</keyword>
<evidence type="ECO:0000256" key="3">
    <source>
        <dbReference type="ARBA" id="ARBA00022664"/>
    </source>
</evidence>
<comment type="similarity">
    <text evidence="2">Belongs to the snRNP Sm proteins family.</text>
</comment>
<dbReference type="Gene3D" id="2.30.30.100">
    <property type="match status" value="1"/>
</dbReference>
<protein>
    <submittedName>
        <fullName evidence="10">Snrnp sm protein</fullName>
    </submittedName>
</protein>
<keyword evidence="6" id="KW-0508">mRNA splicing</keyword>
<dbReference type="InterPro" id="IPR040002">
    <property type="entry name" value="Sm-like_LSM3"/>
</dbReference>
<dbReference type="PANTHER" id="PTHR13110">
    <property type="entry name" value="U6 SNRNA-ASSOCIATED SM-LIKE PROTEIN LSM3"/>
    <property type="match status" value="1"/>
</dbReference>
<feature type="domain" description="Sm" evidence="9">
    <location>
        <begin position="24"/>
        <end position="109"/>
    </location>
</feature>
<organism evidence="10 11">
    <name type="scientific">Blattamonas nauphoetae</name>
    <dbReference type="NCBI Taxonomy" id="2049346"/>
    <lineage>
        <taxon>Eukaryota</taxon>
        <taxon>Metamonada</taxon>
        <taxon>Preaxostyla</taxon>
        <taxon>Oxymonadida</taxon>
        <taxon>Blattamonas</taxon>
    </lineage>
</organism>